<dbReference type="UniPathway" id="UPA00061">
    <property type="reaction ID" value="UER00516"/>
</dbReference>
<dbReference type="AlphaFoldDB" id="A0A840UVP6"/>
<dbReference type="PANTHER" id="PTHR43463">
    <property type="entry name" value="NICOTINATE-NUCLEOTIDE--DIMETHYLBENZIMIDAZOLE PHOSPHORIBOSYLTRANSFERASE"/>
    <property type="match status" value="1"/>
</dbReference>
<name>A0A840UVP6_9FIRM</name>
<evidence type="ECO:0000313" key="10">
    <source>
        <dbReference type="EMBL" id="MBB5336904.1"/>
    </source>
</evidence>
<comment type="pathway">
    <text evidence="1">Nucleoside biosynthesis; alpha-ribazole biosynthesis; alpha-ribazole from 5,6-dimethylbenzimidazole: step 1/2.</text>
</comment>
<comment type="caution">
    <text evidence="10">The sequence shown here is derived from an EMBL/GenBank/DDBJ whole genome shotgun (WGS) entry which is preliminary data.</text>
</comment>
<keyword evidence="5" id="KW-0169">Cobalamin biosynthesis</keyword>
<organism evidence="10 11">
    <name type="scientific">Pectinatus brassicae</name>
    <dbReference type="NCBI Taxonomy" id="862415"/>
    <lineage>
        <taxon>Bacteria</taxon>
        <taxon>Bacillati</taxon>
        <taxon>Bacillota</taxon>
        <taxon>Negativicutes</taxon>
        <taxon>Selenomonadales</taxon>
        <taxon>Selenomonadaceae</taxon>
        <taxon>Pectinatus</taxon>
    </lineage>
</organism>
<comment type="catalytic activity">
    <reaction evidence="9">
        <text>5,6-dimethylbenzimidazole + nicotinate beta-D-ribonucleotide = alpha-ribazole 5'-phosphate + nicotinate + H(+)</text>
        <dbReference type="Rhea" id="RHEA:11196"/>
        <dbReference type="ChEBI" id="CHEBI:15378"/>
        <dbReference type="ChEBI" id="CHEBI:15890"/>
        <dbReference type="ChEBI" id="CHEBI:32544"/>
        <dbReference type="ChEBI" id="CHEBI:57502"/>
        <dbReference type="ChEBI" id="CHEBI:57918"/>
        <dbReference type="EC" id="2.4.2.21"/>
    </reaction>
</comment>
<dbReference type="Pfam" id="PF02277">
    <property type="entry name" value="DBI_PRT"/>
    <property type="match status" value="2"/>
</dbReference>
<evidence type="ECO:0000256" key="7">
    <source>
        <dbReference type="ARBA" id="ARBA00022679"/>
    </source>
</evidence>
<dbReference type="InterPro" id="IPR036087">
    <property type="entry name" value="Nict_dMeBzImd_PRibTrfase_sf"/>
</dbReference>
<dbReference type="Gene3D" id="1.10.1610.10">
    <property type="match status" value="3"/>
</dbReference>
<dbReference type="Gene3D" id="3.40.50.10210">
    <property type="match status" value="1"/>
</dbReference>
<evidence type="ECO:0000256" key="9">
    <source>
        <dbReference type="ARBA" id="ARBA00047340"/>
    </source>
</evidence>
<dbReference type="CDD" id="cd02439">
    <property type="entry name" value="DMB-PRT_CobT"/>
    <property type="match status" value="1"/>
</dbReference>
<dbReference type="GO" id="GO:0009236">
    <property type="term" value="P:cobalamin biosynthetic process"/>
    <property type="evidence" value="ECO:0007669"/>
    <property type="project" value="UniProtKB-KW"/>
</dbReference>
<keyword evidence="7 10" id="KW-0808">Transferase</keyword>
<proteinExistence type="inferred from homology"/>
<evidence type="ECO:0000256" key="1">
    <source>
        <dbReference type="ARBA" id="ARBA00005049"/>
    </source>
</evidence>
<dbReference type="InterPro" id="IPR023195">
    <property type="entry name" value="Nict_dMeBzImd_PRibTrfase_N"/>
</dbReference>
<evidence type="ECO:0000256" key="8">
    <source>
        <dbReference type="ARBA" id="ARBA00030686"/>
    </source>
</evidence>
<evidence type="ECO:0000256" key="4">
    <source>
        <dbReference type="ARBA" id="ARBA00015486"/>
    </source>
</evidence>
<protein>
    <recommendedName>
        <fullName evidence="4">Nicotinate-nucleotide--dimethylbenzimidazole phosphoribosyltransferase</fullName>
        <ecNumber evidence="3">2.4.2.21</ecNumber>
    </recommendedName>
    <alternativeName>
        <fullName evidence="8">N(1)-alpha-phosphoribosyltransferase</fullName>
    </alternativeName>
</protein>
<accession>A0A840UVP6</accession>
<keyword evidence="11" id="KW-1185">Reference proteome</keyword>
<evidence type="ECO:0000256" key="5">
    <source>
        <dbReference type="ARBA" id="ARBA00022573"/>
    </source>
</evidence>
<dbReference type="EC" id="2.4.2.21" evidence="3"/>
<dbReference type="RefSeq" id="WP_183862267.1">
    <property type="nucleotide sequence ID" value="NZ_JACHFH010000027.1"/>
</dbReference>
<evidence type="ECO:0000256" key="2">
    <source>
        <dbReference type="ARBA" id="ARBA00007110"/>
    </source>
</evidence>
<gene>
    <name evidence="10" type="ORF">HNR32_002059</name>
</gene>
<dbReference type="InterPro" id="IPR003200">
    <property type="entry name" value="Nict_dMeBzImd_PRibTrfase"/>
</dbReference>
<dbReference type="FunFam" id="3.40.50.10210:FF:000001">
    <property type="entry name" value="Nicotinate-nucleotide--dimethylbenzimidazole phosphoribosyltransferase"/>
    <property type="match status" value="1"/>
</dbReference>
<keyword evidence="6 10" id="KW-0328">Glycosyltransferase</keyword>
<evidence type="ECO:0000313" key="11">
    <source>
        <dbReference type="Proteomes" id="UP000559117"/>
    </source>
</evidence>
<comment type="similarity">
    <text evidence="2">Belongs to the CobT family.</text>
</comment>
<evidence type="ECO:0000256" key="6">
    <source>
        <dbReference type="ARBA" id="ARBA00022676"/>
    </source>
</evidence>
<dbReference type="SUPFAM" id="SSF52733">
    <property type="entry name" value="Nicotinate mononucleotide:5,6-dimethylbenzimidazole phosphoribosyltransferase (CobT)"/>
    <property type="match status" value="2"/>
</dbReference>
<dbReference type="GO" id="GO:0008939">
    <property type="term" value="F:nicotinate-nucleotide-dimethylbenzimidazole phosphoribosyltransferase activity"/>
    <property type="evidence" value="ECO:0007669"/>
    <property type="project" value="UniProtKB-EC"/>
</dbReference>
<dbReference type="EMBL" id="JACHFH010000027">
    <property type="protein sequence ID" value="MBB5336904.1"/>
    <property type="molecule type" value="Genomic_DNA"/>
</dbReference>
<dbReference type="Proteomes" id="UP000559117">
    <property type="component" value="Unassembled WGS sequence"/>
</dbReference>
<dbReference type="PANTHER" id="PTHR43463:SF1">
    <property type="entry name" value="NICOTINATE-NUCLEOTIDE--DIMETHYLBENZIMIDAZOLE PHOSPHORIBOSYLTRANSFERASE"/>
    <property type="match status" value="1"/>
</dbReference>
<reference evidence="10 11" key="1">
    <citation type="submission" date="2020-08" db="EMBL/GenBank/DDBJ databases">
        <title>Genomic Encyclopedia of Type Strains, Phase IV (KMG-IV): sequencing the most valuable type-strain genomes for metagenomic binning, comparative biology and taxonomic classification.</title>
        <authorList>
            <person name="Goeker M."/>
        </authorList>
    </citation>
    <scope>NUCLEOTIDE SEQUENCE [LARGE SCALE GENOMIC DNA]</scope>
    <source>
        <strain evidence="10 11">DSM 24661</strain>
    </source>
</reference>
<sequence length="469" mass="49999">MTLLKTTINNIKTIQKQYNKAVASKLQGCGSLIDILSDYMAIKNTCTPEKLKKAAIITCADHGVAALNVSAYPQKATMDMTRNYLISKGAVANAMTNFSCADMSVVDMGIAGDMSDVPNLLNKKIALGTNNFTTGPAMTHEQAIQALETGITMAEEAIANGYNCFLLGEMGIGNTTASAAIASCICNISPEKATGRGTNISDKRLENKIAIVKKALAVNAPDSNDGIDILSKIGGFEFGCLSGIILGAASHSCLVILDGFNTAAAALIAQALCPASTHYLMPSHLAGEPAHKASLQKLGLEPYIDLKLQLSETAGSSVIARFIDLSIDLFTQDQPINIDSDYQNNKLASNNITLNKNIMELCQKRLDNLTKPVNSLGKFEEIALYLSGALDKVQPTFADVKINKIKLLPYILNISHCLKKPIENISIAEQVGLILIDGSLHMLNDMKTFAEAAVAIANDGPGAQKQNYN</sequence>
<evidence type="ECO:0000256" key="3">
    <source>
        <dbReference type="ARBA" id="ARBA00011991"/>
    </source>
</evidence>